<name>A0A3G9JNY2_9BACL</name>
<dbReference type="InterPro" id="IPR012854">
    <property type="entry name" value="Cu_amine_oxidase-like_N"/>
</dbReference>
<dbReference type="Pfam" id="PF07833">
    <property type="entry name" value="Cu_amine_oxidN1"/>
    <property type="match status" value="1"/>
</dbReference>
<reference evidence="2 3" key="1">
    <citation type="submission" date="2018-11" db="EMBL/GenBank/DDBJ databases">
        <title>Complete genome sequence of Paenibacillus baekrokdamisoli strain KCTC 33723.</title>
        <authorList>
            <person name="Kang S.W."/>
            <person name="Lee K.C."/>
            <person name="Kim K.K."/>
            <person name="Kim J.S."/>
            <person name="Kim D.S."/>
            <person name="Ko S.H."/>
            <person name="Yang S.H."/>
            <person name="Lee J.S."/>
        </authorList>
    </citation>
    <scope>NUCLEOTIDE SEQUENCE [LARGE SCALE GENOMIC DNA]</scope>
    <source>
        <strain evidence="2 3">KCTC 33723</strain>
    </source>
</reference>
<evidence type="ECO:0000313" key="2">
    <source>
        <dbReference type="EMBL" id="BBH24564.1"/>
    </source>
</evidence>
<proteinExistence type="predicted"/>
<dbReference type="KEGG" id="pbk:Back11_59090"/>
<dbReference type="RefSeq" id="WP_164523043.1">
    <property type="nucleotide sequence ID" value="NZ_AP019308.1"/>
</dbReference>
<evidence type="ECO:0000313" key="3">
    <source>
        <dbReference type="Proteomes" id="UP000275368"/>
    </source>
</evidence>
<protein>
    <recommendedName>
        <fullName evidence="1">Copper amine oxidase-like N-terminal domain-containing protein</fullName>
    </recommendedName>
</protein>
<organism evidence="2 3">
    <name type="scientific">Paenibacillus baekrokdamisoli</name>
    <dbReference type="NCBI Taxonomy" id="1712516"/>
    <lineage>
        <taxon>Bacteria</taxon>
        <taxon>Bacillati</taxon>
        <taxon>Bacillota</taxon>
        <taxon>Bacilli</taxon>
        <taxon>Bacillales</taxon>
        <taxon>Paenibacillaceae</taxon>
        <taxon>Paenibacillus</taxon>
    </lineage>
</organism>
<dbReference type="InterPro" id="IPR036582">
    <property type="entry name" value="Mao_N_sf"/>
</dbReference>
<evidence type="ECO:0000259" key="1">
    <source>
        <dbReference type="Pfam" id="PF07833"/>
    </source>
</evidence>
<feature type="domain" description="Copper amine oxidase-like N-terminal" evidence="1">
    <location>
        <begin position="36"/>
        <end position="83"/>
    </location>
</feature>
<dbReference type="AlphaFoldDB" id="A0A3G9JNY2"/>
<dbReference type="SUPFAM" id="SSF55383">
    <property type="entry name" value="Copper amine oxidase, domain N"/>
    <property type="match status" value="1"/>
</dbReference>
<keyword evidence="3" id="KW-1185">Reference proteome</keyword>
<dbReference type="EMBL" id="AP019308">
    <property type="protein sequence ID" value="BBH24564.1"/>
    <property type="molecule type" value="Genomic_DNA"/>
</dbReference>
<dbReference type="Proteomes" id="UP000275368">
    <property type="component" value="Chromosome"/>
</dbReference>
<sequence length="252" mass="27733">MKKKVIGLTIAGLVALSGVVSAASLWGTYKGNDIIRLTVGGKQTKVTDVPAISYNGRTMVPLYLLSQAGITATWDGKNKTVDIAPSKSLDEAAIREIPVSWLQLYTSASDIYVKWDEFGSDLQYLHRTVSSAMDYAVSGTGENTLLSGAKGDLVTDQNLYNTLVSDSKDVNVDLDSNDLTSDFDQLASQYKLALDHYKNALAAIDRYSKSKNDADYKLQSSEIALAWDIIDKQRKVAWAGYEEYKELIFSFK</sequence>
<gene>
    <name evidence="2" type="ORF">Back11_59090</name>
</gene>
<accession>A0A3G9JNY2</accession>